<reference evidence="1 2" key="1">
    <citation type="submission" date="2019-02" db="EMBL/GenBank/DDBJ databases">
        <title>Deep-cultivation of Planctomycetes and their phenomic and genomic characterization uncovers novel biology.</title>
        <authorList>
            <person name="Wiegand S."/>
            <person name="Jogler M."/>
            <person name="Boedeker C."/>
            <person name="Pinto D."/>
            <person name="Vollmers J."/>
            <person name="Rivas-Marin E."/>
            <person name="Kohn T."/>
            <person name="Peeters S.H."/>
            <person name="Heuer A."/>
            <person name="Rast P."/>
            <person name="Oberbeckmann S."/>
            <person name="Bunk B."/>
            <person name="Jeske O."/>
            <person name="Meyerdierks A."/>
            <person name="Storesund J.E."/>
            <person name="Kallscheuer N."/>
            <person name="Luecker S."/>
            <person name="Lage O.M."/>
            <person name="Pohl T."/>
            <person name="Merkel B.J."/>
            <person name="Hornburger P."/>
            <person name="Mueller R.-W."/>
            <person name="Bruemmer F."/>
            <person name="Labrenz M."/>
            <person name="Spormann A.M."/>
            <person name="Op den Camp H."/>
            <person name="Overmann J."/>
            <person name="Amann R."/>
            <person name="Jetten M.S.M."/>
            <person name="Mascher T."/>
            <person name="Medema M.H."/>
            <person name="Devos D.P."/>
            <person name="Kaster A.-K."/>
            <person name="Ovreas L."/>
            <person name="Rohde M."/>
            <person name="Galperin M.Y."/>
            <person name="Jogler C."/>
        </authorList>
    </citation>
    <scope>NUCLEOTIDE SEQUENCE [LARGE SCALE GENOMIC DNA]</scope>
    <source>
        <strain evidence="1 2">HG66A1</strain>
    </source>
</reference>
<gene>
    <name evidence="1" type="ORF">HG66A1_62510</name>
</gene>
<dbReference type="RefSeq" id="WP_145193096.1">
    <property type="nucleotide sequence ID" value="NZ_CP036266.1"/>
</dbReference>
<name>A0A517PYH2_9PLAN</name>
<organism evidence="1 2">
    <name type="scientific">Gimesia chilikensis</name>
    <dbReference type="NCBI Taxonomy" id="2605989"/>
    <lineage>
        <taxon>Bacteria</taxon>
        <taxon>Pseudomonadati</taxon>
        <taxon>Planctomycetota</taxon>
        <taxon>Planctomycetia</taxon>
        <taxon>Planctomycetales</taxon>
        <taxon>Planctomycetaceae</taxon>
        <taxon>Gimesia</taxon>
    </lineage>
</organism>
<sequence length="531" mass="60229">MAKKKKKIQPLRMYLLKSSVTKFKDALRTGVSVNEYSLKTSPGISGKFYLRPSVRSTPDWAEFIQSGVTDKLPKIQSIANAGVLFLKIDNRIVALVFGTGRYLLKDSAYETDFGLRSTLNAVDPKTLDQIDVNWFGEMVVQKRIQVSHKSSLAAFEIDVNRERFKSLTGKAKRSSLGGRINGSEGGFGVHTRIDFKELANQCRECIKVYRSKDYKKAFPRYDDFSVVTDATKQSELDDKLLSRLQKGNINGLHMSPPDIISFDNFSGYSFSAKGDVHDEMLLEDYLSSGKDFENLKLENLKSHRVFLRRVNDAEPLDKWSAYRCLICEIKEGTTVYVLWDGKWYKIAKEFADKVRDDIEVIPDANTSIPATTTFKLEADFLKDCANNHVDLALMDRKNVWCDNAGSEMEVCDLFSESRQFIHVKRRAHGSSGLSHLFAQGRNSAEAFLKDESFRAGAKEKLKTIATKFGKKIPPKRPSPEKFEVVYVVMGKKRGKFINELPFFSQLTLHLAAKDLRIMGFKVSFQFVEAPE</sequence>
<protein>
    <recommendedName>
        <fullName evidence="3">Sporadically distributed protein, TIGR04141 family</fullName>
    </recommendedName>
</protein>
<keyword evidence="2" id="KW-1185">Reference proteome</keyword>
<dbReference type="AlphaFoldDB" id="A0A517PYH2"/>
<dbReference type="InterPro" id="IPR026487">
    <property type="entry name" value="CHP04141"/>
</dbReference>
<dbReference type="OrthoDB" id="6401683at2"/>
<evidence type="ECO:0000313" key="2">
    <source>
        <dbReference type="Proteomes" id="UP000320421"/>
    </source>
</evidence>
<dbReference type="Proteomes" id="UP000320421">
    <property type="component" value="Chromosome"/>
</dbReference>
<dbReference type="EMBL" id="CP036266">
    <property type="protein sequence ID" value="QDT24419.1"/>
    <property type="molecule type" value="Genomic_DNA"/>
</dbReference>
<accession>A0A517PYH2</accession>
<evidence type="ECO:0008006" key="3">
    <source>
        <dbReference type="Google" id="ProtNLM"/>
    </source>
</evidence>
<proteinExistence type="predicted"/>
<evidence type="ECO:0000313" key="1">
    <source>
        <dbReference type="EMBL" id="QDT24419.1"/>
    </source>
</evidence>
<dbReference type="NCBIfam" id="TIGR04141">
    <property type="entry name" value="TIGR04141 family sporadically distributed protein"/>
    <property type="match status" value="1"/>
</dbReference>
<dbReference type="Pfam" id="PF19614">
    <property type="entry name" value="DUF6119"/>
    <property type="match status" value="1"/>
</dbReference>